<proteinExistence type="predicted"/>
<dbReference type="InterPro" id="IPR011689">
    <property type="entry name" value="PaRep2b"/>
</dbReference>
<dbReference type="Pfam" id="PF07775">
    <property type="entry name" value="PaRep2b"/>
    <property type="match status" value="2"/>
</dbReference>
<dbReference type="AlphaFoldDB" id="A0A371QYC2"/>
<dbReference type="EMBL" id="NMUE01000020">
    <property type="protein sequence ID" value="RFA95694.1"/>
    <property type="molecule type" value="Genomic_DNA"/>
</dbReference>
<accession>A0A371QYC2</accession>
<dbReference type="Proteomes" id="UP000256877">
    <property type="component" value="Unassembled WGS sequence"/>
</dbReference>
<dbReference type="OrthoDB" id="379318at2157"/>
<dbReference type="Proteomes" id="UP000257123">
    <property type="component" value="Unassembled WGS sequence"/>
</dbReference>
<feature type="domain" description="PaRep2b" evidence="1">
    <location>
        <begin position="61"/>
        <end position="307"/>
    </location>
</feature>
<evidence type="ECO:0000313" key="5">
    <source>
        <dbReference type="Proteomes" id="UP000257123"/>
    </source>
</evidence>
<evidence type="ECO:0000313" key="4">
    <source>
        <dbReference type="Proteomes" id="UP000256877"/>
    </source>
</evidence>
<organism evidence="2 5">
    <name type="scientific">Pyrobaculum aerophilum</name>
    <dbReference type="NCBI Taxonomy" id="13773"/>
    <lineage>
        <taxon>Archaea</taxon>
        <taxon>Thermoproteota</taxon>
        <taxon>Thermoprotei</taxon>
        <taxon>Thermoproteales</taxon>
        <taxon>Thermoproteaceae</taxon>
        <taxon>Pyrobaculum</taxon>
    </lineage>
</organism>
<reference evidence="4 5" key="1">
    <citation type="submission" date="2017-07" db="EMBL/GenBank/DDBJ databases">
        <title>Draft genome sequence of aerobic hyperthermophilic archaea, Pyrobaculum aerophilum YKB31 and YKB32.</title>
        <authorList>
            <person name="Mochizuki T."/>
            <person name="Berliner A.J."/>
            <person name="Yoshida-Takashima Y."/>
            <person name="Takaki Y."/>
            <person name="Nunoura T."/>
            <person name="Takai K."/>
        </authorList>
    </citation>
    <scope>NUCLEOTIDE SEQUENCE [LARGE SCALE GENOMIC DNA]</scope>
    <source>
        <strain evidence="2 5">YKB31</strain>
        <strain evidence="3 4">YKB32</strain>
    </source>
</reference>
<name>A0A371QYC2_9CREN</name>
<evidence type="ECO:0000259" key="1">
    <source>
        <dbReference type="Pfam" id="PF07775"/>
    </source>
</evidence>
<dbReference type="RefSeq" id="WP_116421254.1">
    <property type="nucleotide sequence ID" value="NZ_NMUE01000020.1"/>
</dbReference>
<gene>
    <name evidence="2" type="ORF">CGL51_07245</name>
    <name evidence="3" type="ORF">CGL52_01045</name>
</gene>
<protein>
    <recommendedName>
        <fullName evidence="1">PaRep2b domain-containing protein</fullName>
    </recommendedName>
</protein>
<sequence>MRFLAYVTLFDGHVSRNQVYLTLGNFRVDNDEKRLPLDVYDKIALYIILAAKYGIGVRSMYIVKSVASLLFDREYAEGMFSLVWAELSRLWSFGVENGLYADHILNKLNNIRRYVENYANKLKIEYELYSLPGVDPRVKVRFKDERGSEVAHINIRWEGESLRAVFNGVREKAERLASILNAFGASVEAKERGGYWYVQLTTDSITAIRRKEWLEAVKALVEELHRRGVINEEQRDRLLADINAGPNVVEIAGVEMSVRQKIRGKSKTLEVVYKPRSPTAFNAAVKALKDAGFVEGVHFTAKKPEGGEEGYVRLKMPAGLWRLEELRRQGADWADKALKRLEEIAKARGFSDLLEEYLRLAREAETADPRGLVVEDAERGIKAVIRDVKVVRDGDRPRVVVEYEVNGETNSFSFIWSVTTGGKVMAQVWLNDERALVLTALLGDKAIRGKKGHMTLYAKHLFALARFKGVGWGLLRWYAEVMRESAEL</sequence>
<dbReference type="EMBL" id="NMUF01000002">
    <property type="protein sequence ID" value="RFB00288.1"/>
    <property type="molecule type" value="Genomic_DNA"/>
</dbReference>
<feature type="domain" description="PaRep2b" evidence="1">
    <location>
        <begin position="318"/>
        <end position="481"/>
    </location>
</feature>
<evidence type="ECO:0000313" key="3">
    <source>
        <dbReference type="EMBL" id="RFB00288.1"/>
    </source>
</evidence>
<evidence type="ECO:0000313" key="2">
    <source>
        <dbReference type="EMBL" id="RFA95694.1"/>
    </source>
</evidence>
<comment type="caution">
    <text evidence="2">The sequence shown here is derived from an EMBL/GenBank/DDBJ whole genome shotgun (WGS) entry which is preliminary data.</text>
</comment>